<comment type="caution">
    <text evidence="1">The sequence shown here is derived from an EMBL/GenBank/DDBJ whole genome shotgun (WGS) entry which is preliminary data.</text>
</comment>
<dbReference type="GeneID" id="95358552"/>
<name>A0A918YUV4_9ACTN</name>
<reference evidence="1" key="1">
    <citation type="journal article" date="2014" name="Int. J. Syst. Evol. Microbiol.">
        <title>Complete genome sequence of Corynebacterium casei LMG S-19264T (=DSM 44701T), isolated from a smear-ripened cheese.</title>
        <authorList>
            <consortium name="US DOE Joint Genome Institute (JGI-PGF)"/>
            <person name="Walter F."/>
            <person name="Albersmeier A."/>
            <person name="Kalinowski J."/>
            <person name="Ruckert C."/>
        </authorList>
    </citation>
    <scope>NUCLEOTIDE SEQUENCE</scope>
    <source>
        <strain evidence="1">JCM 4646</strain>
    </source>
</reference>
<evidence type="ECO:0000313" key="2">
    <source>
        <dbReference type="Proteomes" id="UP000617734"/>
    </source>
</evidence>
<proteinExistence type="predicted"/>
<protein>
    <submittedName>
        <fullName evidence="1">Uncharacterized protein</fullName>
    </submittedName>
</protein>
<dbReference type="AlphaFoldDB" id="A0A918YUV4"/>
<keyword evidence="2" id="KW-1185">Reference proteome</keyword>
<dbReference type="Proteomes" id="UP000617734">
    <property type="component" value="Unassembled WGS sequence"/>
</dbReference>
<organism evidence="1 2">
    <name type="scientific">Kitasatospora indigofera</name>
    <dbReference type="NCBI Taxonomy" id="67307"/>
    <lineage>
        <taxon>Bacteria</taxon>
        <taxon>Bacillati</taxon>
        <taxon>Actinomycetota</taxon>
        <taxon>Actinomycetes</taxon>
        <taxon>Kitasatosporales</taxon>
        <taxon>Streptomycetaceae</taxon>
        <taxon>Kitasatospora</taxon>
    </lineage>
</organism>
<accession>A0A918YUV4</accession>
<sequence>MSFEAYAELFTVLADVSPVVQALPPDGALMGVTGALGYFGAV</sequence>
<reference evidence="1" key="2">
    <citation type="submission" date="2020-09" db="EMBL/GenBank/DDBJ databases">
        <authorList>
            <person name="Sun Q."/>
            <person name="Ohkuma M."/>
        </authorList>
    </citation>
    <scope>NUCLEOTIDE SEQUENCE</scope>
    <source>
        <strain evidence="1">JCM 4646</strain>
    </source>
</reference>
<gene>
    <name evidence="1" type="ORF">GCM10018781_76560</name>
</gene>
<dbReference type="RefSeq" id="WP_268257381.1">
    <property type="nucleotide sequence ID" value="NZ_BNBO01000082.1"/>
</dbReference>
<evidence type="ECO:0000313" key="1">
    <source>
        <dbReference type="EMBL" id="GHE25298.1"/>
    </source>
</evidence>
<dbReference type="EMBL" id="BNBO01000082">
    <property type="protein sequence ID" value="GHE25298.1"/>
    <property type="molecule type" value="Genomic_DNA"/>
</dbReference>